<dbReference type="GO" id="GO:0005524">
    <property type="term" value="F:ATP binding"/>
    <property type="evidence" value="ECO:0007669"/>
    <property type="project" value="UniProtKB-KW"/>
</dbReference>
<dbReference type="NCBIfam" id="TIGR02776">
    <property type="entry name" value="NHEJ_ligase_prk"/>
    <property type="match status" value="1"/>
</dbReference>
<gene>
    <name evidence="23" type="ORF">GCM10007205_07760</name>
</gene>
<dbReference type="NCBIfam" id="TIGR02777">
    <property type="entry name" value="LigD_PE_dom"/>
    <property type="match status" value="1"/>
</dbReference>
<evidence type="ECO:0000256" key="1">
    <source>
        <dbReference type="ARBA" id="ARBA00001936"/>
    </source>
</evidence>
<keyword evidence="5" id="KW-0548">Nucleotidyltransferase</keyword>
<dbReference type="NCBIfam" id="TIGR02778">
    <property type="entry name" value="ligD_pol"/>
    <property type="match status" value="1"/>
</dbReference>
<dbReference type="Gene3D" id="2.40.50.140">
    <property type="entry name" value="Nucleic acid-binding proteins"/>
    <property type="match status" value="1"/>
</dbReference>
<dbReference type="GO" id="GO:0006281">
    <property type="term" value="P:DNA repair"/>
    <property type="evidence" value="ECO:0007669"/>
    <property type="project" value="UniProtKB-KW"/>
</dbReference>
<keyword evidence="4" id="KW-0808">Transferase</keyword>
<dbReference type="InterPro" id="IPR014145">
    <property type="entry name" value="LigD_pol_dom"/>
</dbReference>
<evidence type="ECO:0000256" key="6">
    <source>
        <dbReference type="ARBA" id="ARBA00022722"/>
    </source>
</evidence>
<reference evidence="23" key="2">
    <citation type="submission" date="2020-09" db="EMBL/GenBank/DDBJ databases">
        <authorList>
            <person name="Sun Q."/>
            <person name="Sedlacek I."/>
        </authorList>
    </citation>
    <scope>NUCLEOTIDE SEQUENCE</scope>
    <source>
        <strain evidence="23">CCM 7086</strain>
    </source>
</reference>
<feature type="compositionally biased region" description="Polar residues" evidence="21">
    <location>
        <begin position="570"/>
        <end position="584"/>
    </location>
</feature>
<dbReference type="NCBIfam" id="NF004628">
    <property type="entry name" value="PRK05972.1"/>
    <property type="match status" value="1"/>
</dbReference>
<dbReference type="Pfam" id="PF01068">
    <property type="entry name" value="DNA_ligase_A_M"/>
    <property type="match status" value="1"/>
</dbReference>
<keyword evidence="7" id="KW-0479">Metal-binding</keyword>
<dbReference type="Pfam" id="PF04679">
    <property type="entry name" value="DNA_ligase_A_C"/>
    <property type="match status" value="1"/>
</dbReference>
<dbReference type="GO" id="GO:0004527">
    <property type="term" value="F:exonuclease activity"/>
    <property type="evidence" value="ECO:0007669"/>
    <property type="project" value="UniProtKB-KW"/>
</dbReference>
<dbReference type="SUPFAM" id="SSF50249">
    <property type="entry name" value="Nucleic acid-binding proteins"/>
    <property type="match status" value="1"/>
</dbReference>
<evidence type="ECO:0000256" key="5">
    <source>
        <dbReference type="ARBA" id="ARBA00022695"/>
    </source>
</evidence>
<dbReference type="GO" id="GO:0046872">
    <property type="term" value="F:metal ion binding"/>
    <property type="evidence" value="ECO:0007669"/>
    <property type="project" value="UniProtKB-KW"/>
</dbReference>
<dbReference type="CDD" id="cd04862">
    <property type="entry name" value="PaeLigD_Pol_like"/>
    <property type="match status" value="1"/>
</dbReference>
<dbReference type="EMBL" id="BMCG01000002">
    <property type="protein sequence ID" value="GGC00957.1"/>
    <property type="molecule type" value="Genomic_DNA"/>
</dbReference>
<evidence type="ECO:0000256" key="7">
    <source>
        <dbReference type="ARBA" id="ARBA00022723"/>
    </source>
</evidence>
<reference evidence="23" key="1">
    <citation type="journal article" date="2014" name="Int. J. Syst. Evol. Microbiol.">
        <title>Complete genome sequence of Corynebacterium casei LMG S-19264T (=DSM 44701T), isolated from a smear-ripened cheese.</title>
        <authorList>
            <consortium name="US DOE Joint Genome Institute (JGI-PGF)"/>
            <person name="Walter F."/>
            <person name="Albersmeier A."/>
            <person name="Kalinowski J."/>
            <person name="Ruckert C."/>
        </authorList>
    </citation>
    <scope>NUCLEOTIDE SEQUENCE</scope>
    <source>
        <strain evidence="23">CCM 7086</strain>
    </source>
</reference>
<keyword evidence="17" id="KW-0464">Manganese</keyword>
<evidence type="ECO:0000256" key="9">
    <source>
        <dbReference type="ARBA" id="ARBA00022763"/>
    </source>
</evidence>
<keyword evidence="13" id="KW-0239">DNA-directed DNA polymerase</keyword>
<feature type="region of interest" description="Disordered" evidence="21">
    <location>
        <begin position="182"/>
        <end position="251"/>
    </location>
</feature>
<evidence type="ECO:0000256" key="12">
    <source>
        <dbReference type="ARBA" id="ARBA00022840"/>
    </source>
</evidence>
<keyword evidence="16" id="KW-0234">DNA repair</keyword>
<comment type="catalytic activity">
    <reaction evidence="20">
        <text>ATP + (deoxyribonucleotide)n-3'-hydroxyl + 5'-phospho-(deoxyribonucleotide)m = (deoxyribonucleotide)n+m + AMP + diphosphate.</text>
        <dbReference type="EC" id="6.5.1.1"/>
    </reaction>
</comment>
<evidence type="ECO:0000256" key="17">
    <source>
        <dbReference type="ARBA" id="ARBA00023211"/>
    </source>
</evidence>
<organism evidence="23 24">
    <name type="scientific">Oxalicibacterium flavum</name>
    <dbReference type="NCBI Taxonomy" id="179467"/>
    <lineage>
        <taxon>Bacteria</taxon>
        <taxon>Pseudomonadati</taxon>
        <taxon>Pseudomonadota</taxon>
        <taxon>Betaproteobacteria</taxon>
        <taxon>Burkholderiales</taxon>
        <taxon>Oxalobacteraceae</taxon>
        <taxon>Oxalicibacterium</taxon>
    </lineage>
</organism>
<keyword evidence="12" id="KW-0067">ATP-binding</keyword>
<evidence type="ECO:0000256" key="3">
    <source>
        <dbReference type="ARBA" id="ARBA00022598"/>
    </source>
</evidence>
<keyword evidence="3 23" id="KW-0436">Ligase</keyword>
<protein>
    <recommendedName>
        <fullName evidence="2">DNA ligase (ATP)</fullName>
        <ecNumber evidence="2">6.5.1.1</ecNumber>
    </recommendedName>
    <alternativeName>
        <fullName evidence="19">NHEJ DNA polymerase</fullName>
    </alternativeName>
</protein>
<dbReference type="Gene3D" id="3.90.920.10">
    <property type="entry name" value="DNA primase, PRIM domain"/>
    <property type="match status" value="1"/>
</dbReference>
<evidence type="ECO:0000256" key="13">
    <source>
        <dbReference type="ARBA" id="ARBA00022932"/>
    </source>
</evidence>
<feature type="domain" description="ATP-dependent DNA ligase family profile" evidence="22">
    <location>
        <begin position="347"/>
        <end position="439"/>
    </location>
</feature>
<dbReference type="GO" id="GO:0003910">
    <property type="term" value="F:DNA ligase (ATP) activity"/>
    <property type="evidence" value="ECO:0007669"/>
    <property type="project" value="UniProtKB-EC"/>
</dbReference>
<dbReference type="Proteomes" id="UP000620266">
    <property type="component" value="Unassembled WGS sequence"/>
</dbReference>
<dbReference type="InterPro" id="IPR014146">
    <property type="entry name" value="LigD_ligase_dom"/>
</dbReference>
<name>A0A8J2UK92_9BURK</name>
<evidence type="ECO:0000256" key="18">
    <source>
        <dbReference type="ARBA" id="ARBA00023268"/>
    </source>
</evidence>
<dbReference type="InterPro" id="IPR033651">
    <property type="entry name" value="PaeLigD_Pol-like"/>
</dbReference>
<dbReference type="EC" id="6.5.1.1" evidence="2"/>
<dbReference type="InterPro" id="IPR012340">
    <property type="entry name" value="NA-bd_OB-fold"/>
</dbReference>
<dbReference type="CDD" id="cd07971">
    <property type="entry name" value="OBF_DNA_ligase_LigD"/>
    <property type="match status" value="1"/>
</dbReference>
<dbReference type="GO" id="GO:0006310">
    <property type="term" value="P:DNA recombination"/>
    <property type="evidence" value="ECO:0007669"/>
    <property type="project" value="UniProtKB-KW"/>
</dbReference>
<keyword evidence="11" id="KW-0269">Exonuclease</keyword>
<accession>A0A8J2UK92</accession>
<keyword evidence="9" id="KW-0227">DNA damage</keyword>
<dbReference type="NCBIfam" id="TIGR02779">
    <property type="entry name" value="NHEJ_ligase_lig"/>
    <property type="match status" value="1"/>
</dbReference>
<dbReference type="PANTHER" id="PTHR42705:SF2">
    <property type="entry name" value="BIFUNCTIONAL NON-HOMOLOGOUS END JOINING PROTEIN LIGD"/>
    <property type="match status" value="1"/>
</dbReference>
<keyword evidence="6" id="KW-0540">Nuclease</keyword>
<evidence type="ECO:0000256" key="19">
    <source>
        <dbReference type="ARBA" id="ARBA00029943"/>
    </source>
</evidence>
<evidence type="ECO:0000256" key="2">
    <source>
        <dbReference type="ARBA" id="ARBA00012727"/>
    </source>
</evidence>
<dbReference type="GO" id="GO:0003677">
    <property type="term" value="F:DNA binding"/>
    <property type="evidence" value="ECO:0007669"/>
    <property type="project" value="UniProtKB-KW"/>
</dbReference>
<evidence type="ECO:0000256" key="10">
    <source>
        <dbReference type="ARBA" id="ARBA00022801"/>
    </source>
</evidence>
<dbReference type="Gene3D" id="3.30.470.30">
    <property type="entry name" value="DNA ligase/mRNA capping enzyme"/>
    <property type="match status" value="1"/>
</dbReference>
<evidence type="ECO:0000313" key="23">
    <source>
        <dbReference type="EMBL" id="GGC00957.1"/>
    </source>
</evidence>
<evidence type="ECO:0000256" key="14">
    <source>
        <dbReference type="ARBA" id="ARBA00023125"/>
    </source>
</evidence>
<dbReference type="PANTHER" id="PTHR42705">
    <property type="entry name" value="BIFUNCTIONAL NON-HOMOLOGOUS END JOINING PROTEIN LIGD"/>
    <property type="match status" value="1"/>
</dbReference>
<dbReference type="AlphaFoldDB" id="A0A8J2UK92"/>
<comment type="cofactor">
    <cofactor evidence="1">
        <name>Mn(2+)</name>
        <dbReference type="ChEBI" id="CHEBI:29035"/>
    </cofactor>
</comment>
<dbReference type="InterPro" id="IPR052171">
    <property type="entry name" value="NHEJ_LigD"/>
</dbReference>
<dbReference type="InterPro" id="IPR012309">
    <property type="entry name" value="DNA_ligase_ATP-dep_C"/>
</dbReference>
<evidence type="ECO:0000256" key="15">
    <source>
        <dbReference type="ARBA" id="ARBA00023172"/>
    </source>
</evidence>
<feature type="compositionally biased region" description="Low complexity" evidence="21">
    <location>
        <begin position="234"/>
        <end position="248"/>
    </location>
</feature>
<dbReference type="PROSITE" id="PS50160">
    <property type="entry name" value="DNA_LIGASE_A3"/>
    <property type="match status" value="1"/>
</dbReference>
<keyword evidence="15" id="KW-0233">DNA recombination</keyword>
<dbReference type="Pfam" id="PF13298">
    <property type="entry name" value="LigD_N"/>
    <property type="match status" value="1"/>
</dbReference>
<comment type="caution">
    <text evidence="23">The sequence shown here is derived from an EMBL/GenBank/DDBJ whole genome shotgun (WGS) entry which is preliminary data.</text>
</comment>
<evidence type="ECO:0000259" key="22">
    <source>
        <dbReference type="PROSITE" id="PS50160"/>
    </source>
</evidence>
<evidence type="ECO:0000256" key="20">
    <source>
        <dbReference type="ARBA" id="ARBA00034003"/>
    </source>
</evidence>
<evidence type="ECO:0000256" key="4">
    <source>
        <dbReference type="ARBA" id="ARBA00022679"/>
    </source>
</evidence>
<evidence type="ECO:0000256" key="8">
    <source>
        <dbReference type="ARBA" id="ARBA00022741"/>
    </source>
</evidence>
<sequence>MTMALDSLSIYRSKRNFDITSEPKEGGEPNVEARSFVIQKHWASHLHYDFRLELDGTMKSWAVPKGPSFDSKDKRMAVHVEDHPISYNTFEGTIPEKQYGAGKVIIWDKGTWIPLGDPREGYRNGNLKFELRGHKLRGKWVLVRMKGKGEKQEPWLLIKEKDAFMRPATEYSVVDELPDSVAALPMPDGAQPANDKSAAANTGNGKRGASTRKAAANVSAKPARKQRGTASSDAAVHPHAGPPAGAVPSTLPDSLSPQLATLVDAPPADTENWLYEIKFDGYRIVARIDSGEVRLVTRNGHDWTARLPALAQALASMQLPSCWLDGEIVVADENGLPDFQALQNAFDTARTQNIAYYVFDLPYCADHDLRQVPLIERRRILQMVLQRSPSDLVRYSDSFDASVQDLLASSCRIGLEGLIGKRKDSPYVTRRSRDWIKLKCAQRQEFVIGGFTDPKGSRKGIGSLLLGVHDQEGNLLYAGNVGTGFSERTLAELRRQLDAIGSDKNPFSSETDTGKAHWVKPALMAEVSFGEWTNTGRIRHSVFHGLRTDKKARSIVREQATHVNGKSGAGTHSNANSKAQSRSAAANHPDLPGTLPKDFKVTHGERVVDAQSGLTKIDLIRYYALVAPLMMEHLKGRPVSLVRAPEGIGGQLFFQKHMEHKLDGIALLDPALDPDHASLMEVAKPLGLLSAAQMNVVEFHTWNAVKTAIGTPDRMTFDLDPGEGVEWPLMQEATLLMKSFLEQLGLKSFAKTSGGKGMHVIVPLKQQYDWDTVKDFSKAIVEHMANTLPMRFVAKSGPKNRVGKIFIDYLRNGFGATTVSAWSIRSRPGLGVSVPVGWDEIEKLHGSAQWHVANIHTRLDQGNAPWQDYAKSAQSLTAAMRMLGFVPVKQK</sequence>
<dbReference type="Pfam" id="PF21686">
    <property type="entry name" value="LigD_Prim-Pol"/>
    <property type="match status" value="1"/>
</dbReference>
<evidence type="ECO:0000313" key="24">
    <source>
        <dbReference type="Proteomes" id="UP000620266"/>
    </source>
</evidence>
<dbReference type="SUPFAM" id="SSF56091">
    <property type="entry name" value="DNA ligase/mRNA capping enzyme, catalytic domain"/>
    <property type="match status" value="1"/>
</dbReference>
<keyword evidence="8" id="KW-0547">Nucleotide-binding</keyword>
<keyword evidence="14" id="KW-0238">DNA-binding</keyword>
<proteinExistence type="predicted"/>
<keyword evidence="18" id="KW-0511">Multifunctional enzyme</keyword>
<keyword evidence="10" id="KW-0378">Hydrolase</keyword>
<dbReference type="GO" id="GO:0003887">
    <property type="term" value="F:DNA-directed DNA polymerase activity"/>
    <property type="evidence" value="ECO:0007669"/>
    <property type="project" value="UniProtKB-KW"/>
</dbReference>
<evidence type="ECO:0000256" key="11">
    <source>
        <dbReference type="ARBA" id="ARBA00022839"/>
    </source>
</evidence>
<feature type="region of interest" description="Disordered" evidence="21">
    <location>
        <begin position="560"/>
        <end position="598"/>
    </location>
</feature>
<dbReference type="InterPro" id="IPR012310">
    <property type="entry name" value="DNA_ligase_ATP-dep_cent"/>
</dbReference>
<dbReference type="InterPro" id="IPR014143">
    <property type="entry name" value="NHEJ_ligase_prk"/>
</dbReference>
<keyword evidence="24" id="KW-1185">Reference proteome</keyword>
<dbReference type="CDD" id="cd07906">
    <property type="entry name" value="Adenylation_DNA_ligase_LigD_LigC"/>
    <property type="match status" value="1"/>
</dbReference>
<evidence type="ECO:0000256" key="21">
    <source>
        <dbReference type="SAM" id="MobiDB-lite"/>
    </source>
</evidence>
<dbReference type="Gene3D" id="3.30.1490.70">
    <property type="match status" value="1"/>
</dbReference>
<dbReference type="InterPro" id="IPR014144">
    <property type="entry name" value="LigD_PE_domain"/>
</dbReference>
<evidence type="ECO:0000256" key="16">
    <source>
        <dbReference type="ARBA" id="ARBA00023204"/>
    </source>
</evidence>